<dbReference type="GO" id="GO:0005634">
    <property type="term" value="C:nucleus"/>
    <property type="evidence" value="ECO:0007669"/>
    <property type="project" value="UniProtKB-SubCell"/>
</dbReference>
<dbReference type="Pfam" id="PF00628">
    <property type="entry name" value="PHD"/>
    <property type="match status" value="1"/>
</dbReference>
<evidence type="ECO:0000256" key="4">
    <source>
        <dbReference type="ARBA" id="ARBA00022833"/>
    </source>
</evidence>
<comment type="caution">
    <text evidence="12">The sequence shown here is derived from an EMBL/GenBank/DDBJ whole genome shotgun (WGS) entry which is preliminary data.</text>
</comment>
<dbReference type="InterPro" id="IPR003349">
    <property type="entry name" value="JmjN"/>
</dbReference>
<dbReference type="AlphaFoldDB" id="A0AA91T1V9"/>
<evidence type="ECO:0000259" key="11">
    <source>
        <dbReference type="PROSITE" id="PS51184"/>
    </source>
</evidence>
<dbReference type="GO" id="GO:0008270">
    <property type="term" value="F:zinc ion binding"/>
    <property type="evidence" value="ECO:0007669"/>
    <property type="project" value="UniProtKB-KW"/>
</dbReference>
<evidence type="ECO:0000313" key="13">
    <source>
        <dbReference type="Proteomes" id="UP000195602"/>
    </source>
</evidence>
<dbReference type="PROSITE" id="PS01359">
    <property type="entry name" value="ZF_PHD_1"/>
    <property type="match status" value="1"/>
</dbReference>
<evidence type="ECO:0000256" key="1">
    <source>
        <dbReference type="ARBA" id="ARBA00004123"/>
    </source>
</evidence>
<dbReference type="InterPro" id="IPR011011">
    <property type="entry name" value="Znf_FYVE_PHD"/>
</dbReference>
<evidence type="ECO:0000256" key="6">
    <source>
        <dbReference type="ARBA" id="ARBA00023242"/>
    </source>
</evidence>
<dbReference type="Proteomes" id="UP000195602">
    <property type="component" value="Unassembled WGS sequence"/>
</dbReference>
<dbReference type="Pfam" id="PF02375">
    <property type="entry name" value="JmjN"/>
    <property type="match status" value="1"/>
</dbReference>
<feature type="compositionally biased region" description="Basic and acidic residues" evidence="8">
    <location>
        <begin position="739"/>
        <end position="749"/>
    </location>
</feature>
<dbReference type="SUPFAM" id="SSF51197">
    <property type="entry name" value="Clavaminate synthase-like"/>
    <property type="match status" value="1"/>
</dbReference>
<evidence type="ECO:0000256" key="3">
    <source>
        <dbReference type="ARBA" id="ARBA00022771"/>
    </source>
</evidence>
<accession>A0AA91T1V9</accession>
<feature type="region of interest" description="Disordered" evidence="8">
    <location>
        <begin position="683"/>
        <end position="765"/>
    </location>
</feature>
<sequence>MTFDKTLLKPCPVLLPSAEEFQNPIEYLSREDILQLGNEFGLVKVVPPKGWKPPFSIAPSFTFHTRIQKLSDLGITTRSRKIFIDGLNRFCNMTGRRNVHSWFFTHNQKIHYYDLYLAVCRLYPGRNDLMGISPEELTKLNLVFDLPASETILKSEFTDKIKAYAQYLSHNGNNFDFPESDPEDDTESCLVCRKNHSPTQMLLCDHCNNPYHLKCLSPPLTEVPEGTWYCEKCLIGTGAYGFEENPELKFNIWGFVEHCKQFESEFFSRYSKDGSPLSLDEIEQLFWNLVESENSELKVRYGADIHNLRPGEISGFPTMEIPKSPYDSNADGSQYIHHPWNLTRLPFAKGSLLNFINSTISGMTIPWIYVGSLLSTFCWHVEDHYTLSANYCHFGNVKKWYGIPSSYADEFEKIMKASAPDLFQRQPDLLHQLVTLMSPSELSAKGIPCVYADQGPNEFVVTYPRVYHAGFNSGLNFNEAVNFTMDAWIDFGERSIRDYAEIKKENVFDHFMLVQNILENYLQPNSAFEDNHKNFIGKCIRSYEQFLHRQKSLVHDLESDRLETVLKVPESKSGLMTPGPATRMSTMKKNKANTEDEDDDLCDICRTYVSFQYCDVNNKLHRFGKWYHKKSRKTDSSSIAVSNLLTPTESPYLKKGQEDGMTYSATAVAQSGSAERLQSLQDNNQDLKEEESEEEFGAKVPFSDQMNELISQAKRKASEEAEEPRSKRRQSSRLQQKSRSPELEAKPEINEEIEDSASPQKKSQYSSLLRQLNQFDHIKLCLKCTQKMCGDHGERLPKGSHLIVEKPFGEMEAILAGAKRKFLGY</sequence>
<reference evidence="12 13" key="1">
    <citation type="submission" date="2017-04" db="EMBL/GenBank/DDBJ databases">
        <title>Draft genome of the yeast Clavispora lusitaniae type strain CBS 6936.</title>
        <authorList>
            <person name="Durrens P."/>
            <person name="Klopp C."/>
            <person name="Biteau N."/>
            <person name="Fitton-Ouhabi V."/>
            <person name="Dementhon K."/>
            <person name="Accoceberry I."/>
            <person name="Sherman D.J."/>
            <person name="Noel T."/>
        </authorList>
    </citation>
    <scope>NUCLEOTIDE SEQUENCE [LARGE SCALE GENOMIC DNA]</scope>
    <source>
        <strain evidence="12 13">CBS 6936</strain>
    </source>
</reference>
<dbReference type="Gene3D" id="2.60.120.650">
    <property type="entry name" value="Cupin"/>
    <property type="match status" value="2"/>
</dbReference>
<evidence type="ECO:0000259" key="10">
    <source>
        <dbReference type="PROSITE" id="PS51183"/>
    </source>
</evidence>
<dbReference type="SUPFAM" id="SSF57903">
    <property type="entry name" value="FYVE/PHD zinc finger"/>
    <property type="match status" value="1"/>
</dbReference>
<dbReference type="PANTHER" id="PTHR10694">
    <property type="entry name" value="LYSINE-SPECIFIC DEMETHYLASE"/>
    <property type="match status" value="1"/>
</dbReference>
<keyword evidence="4" id="KW-0862">Zinc</keyword>
<dbReference type="GO" id="GO:0006355">
    <property type="term" value="P:regulation of DNA-templated transcription"/>
    <property type="evidence" value="ECO:0007669"/>
    <property type="project" value="TreeGrafter"/>
</dbReference>
<dbReference type="SMART" id="SM00249">
    <property type="entry name" value="PHD"/>
    <property type="match status" value="1"/>
</dbReference>
<keyword evidence="3 7" id="KW-0863">Zinc-finger</keyword>
<organism evidence="12 13">
    <name type="scientific">Clavispora lusitaniae</name>
    <name type="common">Candida lusitaniae</name>
    <dbReference type="NCBI Taxonomy" id="36911"/>
    <lineage>
        <taxon>Eukaryota</taxon>
        <taxon>Fungi</taxon>
        <taxon>Dikarya</taxon>
        <taxon>Ascomycota</taxon>
        <taxon>Saccharomycotina</taxon>
        <taxon>Pichiomycetes</taxon>
        <taxon>Metschnikowiaceae</taxon>
        <taxon>Clavispora</taxon>
    </lineage>
</organism>
<dbReference type="GO" id="GO:0034647">
    <property type="term" value="F:histone H3K4me/H3K4me2/H3K4me3 demethylase activity"/>
    <property type="evidence" value="ECO:0007669"/>
    <property type="project" value="TreeGrafter"/>
</dbReference>
<protein>
    <submittedName>
        <fullName evidence="12">Histone demethylase</fullName>
    </submittedName>
</protein>
<name>A0AA91T1V9_CLALS</name>
<proteinExistence type="predicted"/>
<keyword evidence="6" id="KW-0539">Nucleus</keyword>
<gene>
    <name evidence="12" type="ORF">A9F13_08g00847</name>
</gene>
<dbReference type="GO" id="GO:0000785">
    <property type="term" value="C:chromatin"/>
    <property type="evidence" value="ECO:0007669"/>
    <property type="project" value="TreeGrafter"/>
</dbReference>
<evidence type="ECO:0000256" key="8">
    <source>
        <dbReference type="SAM" id="MobiDB-lite"/>
    </source>
</evidence>
<evidence type="ECO:0000256" key="7">
    <source>
        <dbReference type="PROSITE-ProRule" id="PRU00146"/>
    </source>
</evidence>
<evidence type="ECO:0000259" key="9">
    <source>
        <dbReference type="PROSITE" id="PS50016"/>
    </source>
</evidence>
<dbReference type="PROSITE" id="PS51184">
    <property type="entry name" value="JMJC"/>
    <property type="match status" value="1"/>
</dbReference>
<evidence type="ECO:0000313" key="12">
    <source>
        <dbReference type="EMBL" id="OVF08390.1"/>
    </source>
</evidence>
<keyword evidence="2" id="KW-0479">Metal-binding</keyword>
<keyword evidence="5" id="KW-0408">Iron</keyword>
<evidence type="ECO:0000256" key="2">
    <source>
        <dbReference type="ARBA" id="ARBA00022723"/>
    </source>
</evidence>
<dbReference type="Gene3D" id="2.30.30.1150">
    <property type="match status" value="1"/>
</dbReference>
<feature type="compositionally biased region" description="Basic and acidic residues" evidence="8">
    <location>
        <begin position="716"/>
        <end position="725"/>
    </location>
</feature>
<dbReference type="SMART" id="SM00545">
    <property type="entry name" value="JmjN"/>
    <property type="match status" value="1"/>
</dbReference>
<dbReference type="KEGG" id="clus:A9F13_08g00847"/>
<comment type="subcellular location">
    <subcellularLocation>
        <location evidence="1">Nucleus</location>
    </subcellularLocation>
</comment>
<dbReference type="InterPro" id="IPR019787">
    <property type="entry name" value="Znf_PHD-finger"/>
</dbReference>
<dbReference type="CDD" id="cd15543">
    <property type="entry name" value="PHD_RSF1"/>
    <property type="match status" value="1"/>
</dbReference>
<dbReference type="Pfam" id="PF02373">
    <property type="entry name" value="JmjC"/>
    <property type="match status" value="1"/>
</dbReference>
<feature type="domain" description="JmjN" evidence="10">
    <location>
        <begin position="11"/>
        <end position="54"/>
    </location>
</feature>
<feature type="domain" description="JmjC" evidence="11">
    <location>
        <begin position="334"/>
        <end position="500"/>
    </location>
</feature>
<dbReference type="SMART" id="SM00558">
    <property type="entry name" value="JmjC"/>
    <property type="match status" value="1"/>
</dbReference>
<evidence type="ECO:0000256" key="5">
    <source>
        <dbReference type="ARBA" id="ARBA00023004"/>
    </source>
</evidence>
<feature type="domain" description="PHD-type" evidence="9">
    <location>
        <begin position="186"/>
        <end position="236"/>
    </location>
</feature>
<dbReference type="PROSITE" id="PS50016">
    <property type="entry name" value="ZF_PHD_2"/>
    <property type="match status" value="1"/>
</dbReference>
<dbReference type="InterPro" id="IPR001965">
    <property type="entry name" value="Znf_PHD"/>
</dbReference>
<dbReference type="PROSITE" id="PS51183">
    <property type="entry name" value="JMJN"/>
    <property type="match status" value="1"/>
</dbReference>
<dbReference type="EMBL" id="LYUB02000008">
    <property type="protein sequence ID" value="OVF08390.1"/>
    <property type="molecule type" value="Genomic_DNA"/>
</dbReference>
<dbReference type="PANTHER" id="PTHR10694:SF33">
    <property type="entry name" value="LYSINE-SPECIFIC DEMETHYLASE 5"/>
    <property type="match status" value="1"/>
</dbReference>
<dbReference type="InterPro" id="IPR019786">
    <property type="entry name" value="Zinc_finger_PHD-type_CS"/>
</dbReference>
<dbReference type="InterPro" id="IPR003347">
    <property type="entry name" value="JmjC_dom"/>
</dbReference>